<evidence type="ECO:0000313" key="5">
    <source>
        <dbReference type="EMBL" id="SFG66252.1"/>
    </source>
</evidence>
<dbReference type="PROSITE" id="PS50931">
    <property type="entry name" value="HTH_LYSR"/>
    <property type="match status" value="1"/>
</dbReference>
<sequence>MEFNDLVIFKEVYQSGSFSKAAVNLGYVQPNISHRIKSIERQLGLKLFERTNKGIKALPAADQLYVHSQKILTDYHNMIEDLSKYKMIRIGATPTLVYSVIPLFTKRLKDSGYSDVFNSTHATSELFQQLEQDKLDCIWTNREFNKNKYKSLLHVREELFILSNCDWHSLSEVNLVVSSDTSCPYRKELIKIMEDRDYNLVAFDNLGSILNSIKTIQNSITLLPKAMVNTVDHTLHVTFIEKYAEIDLLAKKETLLMI</sequence>
<keyword evidence="3" id="KW-0804">Transcription</keyword>
<dbReference type="OrthoDB" id="8479357at2"/>
<name>A0A1I2TMW0_9BACL</name>
<dbReference type="GO" id="GO:0000976">
    <property type="term" value="F:transcription cis-regulatory region binding"/>
    <property type="evidence" value="ECO:0007669"/>
    <property type="project" value="TreeGrafter"/>
</dbReference>
<dbReference type="InterPro" id="IPR036388">
    <property type="entry name" value="WH-like_DNA-bd_sf"/>
</dbReference>
<comment type="similarity">
    <text evidence="1">Belongs to the LysR transcriptional regulatory family.</text>
</comment>
<dbReference type="InterPro" id="IPR000847">
    <property type="entry name" value="LysR_HTH_N"/>
</dbReference>
<dbReference type="Pfam" id="PF00126">
    <property type="entry name" value="HTH_1"/>
    <property type="match status" value="1"/>
</dbReference>
<gene>
    <name evidence="5" type="ORF">SAMN02982927_02383</name>
</gene>
<feature type="domain" description="HTH lysR-type" evidence="4">
    <location>
        <begin position="1"/>
        <end position="58"/>
    </location>
</feature>
<dbReference type="Proteomes" id="UP000198752">
    <property type="component" value="Unassembled WGS sequence"/>
</dbReference>
<dbReference type="AlphaFoldDB" id="A0A1I2TMW0"/>
<protein>
    <submittedName>
        <fullName evidence="5">DNA-binding transcriptional regulator, LysR family</fullName>
    </submittedName>
</protein>
<dbReference type="Gene3D" id="3.40.190.10">
    <property type="entry name" value="Periplasmic binding protein-like II"/>
    <property type="match status" value="2"/>
</dbReference>
<dbReference type="EMBL" id="FOOY01000016">
    <property type="protein sequence ID" value="SFG66252.1"/>
    <property type="molecule type" value="Genomic_DNA"/>
</dbReference>
<accession>A0A1I2TMW0</accession>
<evidence type="ECO:0000256" key="1">
    <source>
        <dbReference type="ARBA" id="ARBA00009437"/>
    </source>
</evidence>
<evidence type="ECO:0000256" key="3">
    <source>
        <dbReference type="ARBA" id="ARBA00023163"/>
    </source>
</evidence>
<keyword evidence="5" id="KW-0238">DNA-binding</keyword>
<keyword evidence="6" id="KW-1185">Reference proteome</keyword>
<evidence type="ECO:0000256" key="2">
    <source>
        <dbReference type="ARBA" id="ARBA00023015"/>
    </source>
</evidence>
<evidence type="ECO:0000259" key="4">
    <source>
        <dbReference type="PROSITE" id="PS50931"/>
    </source>
</evidence>
<evidence type="ECO:0000313" key="6">
    <source>
        <dbReference type="Proteomes" id="UP000198752"/>
    </source>
</evidence>
<dbReference type="GO" id="GO:0003700">
    <property type="term" value="F:DNA-binding transcription factor activity"/>
    <property type="evidence" value="ECO:0007669"/>
    <property type="project" value="InterPro"/>
</dbReference>
<dbReference type="PANTHER" id="PTHR30126">
    <property type="entry name" value="HTH-TYPE TRANSCRIPTIONAL REGULATOR"/>
    <property type="match status" value="1"/>
</dbReference>
<proteinExistence type="inferred from homology"/>
<dbReference type="RefSeq" id="WP_093673237.1">
    <property type="nucleotide sequence ID" value="NZ_FOOY01000016.1"/>
</dbReference>
<dbReference type="SUPFAM" id="SSF46785">
    <property type="entry name" value="Winged helix' DNA-binding domain"/>
    <property type="match status" value="1"/>
</dbReference>
<reference evidence="6" key="1">
    <citation type="submission" date="2016-10" db="EMBL/GenBank/DDBJ databases">
        <authorList>
            <person name="Varghese N."/>
            <person name="Submissions S."/>
        </authorList>
    </citation>
    <scope>NUCLEOTIDE SEQUENCE [LARGE SCALE GENOMIC DNA]</scope>
    <source>
        <strain evidence="6">ATCC 700379</strain>
    </source>
</reference>
<keyword evidence="2" id="KW-0805">Transcription regulation</keyword>
<dbReference type="InterPro" id="IPR036390">
    <property type="entry name" value="WH_DNA-bd_sf"/>
</dbReference>
<dbReference type="PANTHER" id="PTHR30126:SF93">
    <property type="entry name" value="HTH LYSR-TYPE DOMAIN-CONTAINING PROTEIN"/>
    <property type="match status" value="1"/>
</dbReference>
<organism evidence="5 6">
    <name type="scientific">Sporolactobacillus nakayamae</name>
    <dbReference type="NCBI Taxonomy" id="269670"/>
    <lineage>
        <taxon>Bacteria</taxon>
        <taxon>Bacillati</taxon>
        <taxon>Bacillota</taxon>
        <taxon>Bacilli</taxon>
        <taxon>Bacillales</taxon>
        <taxon>Sporolactobacillaceae</taxon>
        <taxon>Sporolactobacillus</taxon>
    </lineage>
</organism>
<dbReference type="STRING" id="269670.SAMN02982927_02383"/>
<dbReference type="Gene3D" id="1.10.10.10">
    <property type="entry name" value="Winged helix-like DNA-binding domain superfamily/Winged helix DNA-binding domain"/>
    <property type="match status" value="1"/>
</dbReference>
<dbReference type="PRINTS" id="PR00039">
    <property type="entry name" value="HTHLYSR"/>
</dbReference>